<accession>A0ABR9PV51</accession>
<evidence type="ECO:0000256" key="1">
    <source>
        <dbReference type="SAM" id="Phobius"/>
    </source>
</evidence>
<feature type="transmembrane region" description="Helical" evidence="1">
    <location>
        <begin position="319"/>
        <end position="337"/>
    </location>
</feature>
<feature type="transmembrane region" description="Helical" evidence="1">
    <location>
        <begin position="189"/>
        <end position="208"/>
    </location>
</feature>
<dbReference type="InterPro" id="IPR012429">
    <property type="entry name" value="HGSNAT_cat"/>
</dbReference>
<keyword evidence="1" id="KW-1133">Transmembrane helix</keyword>
<feature type="transmembrane region" description="Helical" evidence="1">
    <location>
        <begin position="51"/>
        <end position="70"/>
    </location>
</feature>
<feature type="transmembrane region" description="Helical" evidence="1">
    <location>
        <begin position="344"/>
        <end position="365"/>
    </location>
</feature>
<keyword evidence="1" id="KW-0472">Membrane</keyword>
<dbReference type="Pfam" id="PF07786">
    <property type="entry name" value="HGSNAT_cat"/>
    <property type="match status" value="1"/>
</dbReference>
<dbReference type="Proteomes" id="UP001516472">
    <property type="component" value="Unassembled WGS sequence"/>
</dbReference>
<reference evidence="3 4" key="1">
    <citation type="submission" date="2020-02" db="EMBL/GenBank/DDBJ databases">
        <authorList>
            <person name="Babadi Z.K."/>
            <person name="Risdian C."/>
            <person name="Ebrahimipour G.H."/>
            <person name="Wink J."/>
        </authorList>
    </citation>
    <scope>NUCLEOTIDE SEQUENCE [LARGE SCALE GENOMIC DNA]</scope>
    <source>
        <strain evidence="3 4">ZKHCc1 1396</strain>
    </source>
</reference>
<feature type="transmembrane region" description="Helical" evidence="1">
    <location>
        <begin position="241"/>
        <end position="259"/>
    </location>
</feature>
<protein>
    <submittedName>
        <fullName evidence="3">DUF1624 domain-containing protein</fullName>
    </submittedName>
</protein>
<evidence type="ECO:0000313" key="3">
    <source>
        <dbReference type="EMBL" id="MBE4751808.1"/>
    </source>
</evidence>
<keyword evidence="1" id="KW-0812">Transmembrane</keyword>
<keyword evidence="4" id="KW-1185">Reference proteome</keyword>
<organism evidence="3 4">
    <name type="scientific">Corallococcus soli</name>
    <dbReference type="NCBI Taxonomy" id="2710757"/>
    <lineage>
        <taxon>Bacteria</taxon>
        <taxon>Pseudomonadati</taxon>
        <taxon>Myxococcota</taxon>
        <taxon>Myxococcia</taxon>
        <taxon>Myxococcales</taxon>
        <taxon>Cystobacterineae</taxon>
        <taxon>Myxococcaceae</taxon>
        <taxon>Corallococcus</taxon>
    </lineage>
</organism>
<feature type="transmembrane region" description="Helical" evidence="1">
    <location>
        <begin position="271"/>
        <end position="288"/>
    </location>
</feature>
<evidence type="ECO:0000259" key="2">
    <source>
        <dbReference type="Pfam" id="PF07786"/>
    </source>
</evidence>
<feature type="transmembrane region" description="Helical" evidence="1">
    <location>
        <begin position="163"/>
        <end position="184"/>
    </location>
</feature>
<comment type="caution">
    <text evidence="3">The sequence shown here is derived from an EMBL/GenBank/DDBJ whole genome shotgun (WGS) entry which is preliminary data.</text>
</comment>
<dbReference type="PANTHER" id="PTHR40407">
    <property type="entry name" value="MEMBRANE PROTEIN-LIKE PROTEIN"/>
    <property type="match status" value="1"/>
</dbReference>
<feature type="domain" description="Heparan-alpha-glucosaminide N-acetyltransferase catalytic" evidence="2">
    <location>
        <begin position="53"/>
        <end position="283"/>
    </location>
</feature>
<feature type="transmembrane region" description="Helical" evidence="1">
    <location>
        <begin position="391"/>
        <end position="412"/>
    </location>
</feature>
<dbReference type="PANTHER" id="PTHR40407:SF1">
    <property type="entry name" value="HEPARAN-ALPHA-GLUCOSAMINIDE N-ACETYLTRANSFERASE CATALYTIC DOMAIN-CONTAINING PROTEIN"/>
    <property type="match status" value="1"/>
</dbReference>
<name>A0ABR9PV51_9BACT</name>
<proteinExistence type="predicted"/>
<feature type="transmembrane region" description="Helical" evidence="1">
    <location>
        <begin position="101"/>
        <end position="122"/>
    </location>
</feature>
<gene>
    <name evidence="3" type="ORF">G4177_26920</name>
</gene>
<feature type="transmembrane region" description="Helical" evidence="1">
    <location>
        <begin position="134"/>
        <end position="157"/>
    </location>
</feature>
<dbReference type="EMBL" id="JAAIYO010000009">
    <property type="protein sequence ID" value="MBE4751808.1"/>
    <property type="molecule type" value="Genomic_DNA"/>
</dbReference>
<sequence>MGTLRGGRCCSPRCTSTARWRRRFQVPAGSLPIPQGADSSTGGQARRQASAGRIVAIDALRGFVMLLMLVDHAREFFYMHAQVSDPVNLATTPPGLFFTRLAAHLCAPVFVALTGLSAWLYGQRRGGKRAASAFLLKRGAFLVLLELTLVNFAWTFSLAPSTYFLQVIWAIGWSMIALAGLLWLPKPALLAVGFAIVFGHNLLDPISFAPGEPGSALWAIFHDRGFIELPWDARARTSYPLAPWIGVIALGHVIGPWFSSAVDVGTRRRRLCFLGASALTLFMALRLLNGYGEPVPWVVGATPLKTVISFLNLTKYPPSLDFLLLTLGVGALLLALLERMPARGLALLTTFGAAPLFFYLAHLYLLHGLNSVALLAFGPNQGAFFSVPDIAALWGLAAVLLLPLGFACRWFVNLKARTNSAWMSYL</sequence>
<evidence type="ECO:0000313" key="4">
    <source>
        <dbReference type="Proteomes" id="UP001516472"/>
    </source>
</evidence>